<comment type="caution">
    <text evidence="1">The sequence shown here is derived from an EMBL/GenBank/DDBJ whole genome shotgun (WGS) entry which is preliminary data.</text>
</comment>
<dbReference type="PANTHER" id="PTHR36932">
    <property type="entry name" value="CAPSULAR POLYSACCHARIDE BIOSYNTHESIS PROTEIN"/>
    <property type="match status" value="1"/>
</dbReference>
<dbReference type="Proteomes" id="UP000265882">
    <property type="component" value="Unassembled WGS sequence"/>
</dbReference>
<accession>A0A3A4P626</accession>
<dbReference type="AlphaFoldDB" id="A0A3A4P626"/>
<reference evidence="1 2" key="1">
    <citation type="journal article" date="2017" name="ISME J.">
        <title>Energy and carbon metabolisms in a deep terrestrial subsurface fluid microbial community.</title>
        <authorList>
            <person name="Momper L."/>
            <person name="Jungbluth S.P."/>
            <person name="Lee M.D."/>
            <person name="Amend J.P."/>
        </authorList>
    </citation>
    <scope>NUCLEOTIDE SEQUENCE [LARGE SCALE GENOMIC DNA]</scope>
    <source>
        <strain evidence="1">SURF_5</strain>
    </source>
</reference>
<dbReference type="EMBL" id="QZKU01000010">
    <property type="protein sequence ID" value="RJP26285.1"/>
    <property type="molecule type" value="Genomic_DNA"/>
</dbReference>
<gene>
    <name evidence="1" type="ORF">C4520_00810</name>
</gene>
<dbReference type="SUPFAM" id="SSF56801">
    <property type="entry name" value="Acetyl-CoA synthetase-like"/>
    <property type="match status" value="1"/>
</dbReference>
<organism evidence="1 2">
    <name type="scientific">Abyssobacteria bacterium (strain SURF_5)</name>
    <dbReference type="NCBI Taxonomy" id="2093360"/>
    <lineage>
        <taxon>Bacteria</taxon>
        <taxon>Pseudomonadati</taxon>
        <taxon>Candidatus Hydrogenedentota</taxon>
        <taxon>Candidatus Abyssobacteria</taxon>
    </lineage>
</organism>
<evidence type="ECO:0000313" key="2">
    <source>
        <dbReference type="Proteomes" id="UP000265882"/>
    </source>
</evidence>
<dbReference type="InterPro" id="IPR042099">
    <property type="entry name" value="ANL_N_sf"/>
</dbReference>
<dbReference type="GO" id="GO:0016874">
    <property type="term" value="F:ligase activity"/>
    <property type="evidence" value="ECO:0007669"/>
    <property type="project" value="UniProtKB-KW"/>
</dbReference>
<name>A0A3A4P626_ABYX5</name>
<proteinExistence type="predicted"/>
<protein>
    <submittedName>
        <fullName evidence="1">Phenylacetate--CoA ligase family protein</fullName>
    </submittedName>
</protein>
<keyword evidence="1" id="KW-0436">Ligase</keyword>
<dbReference type="InterPro" id="IPR053158">
    <property type="entry name" value="CapK_Type1_Caps_Biosynth"/>
</dbReference>
<evidence type="ECO:0000313" key="1">
    <source>
        <dbReference type="EMBL" id="RJP26285.1"/>
    </source>
</evidence>
<dbReference type="Gene3D" id="3.40.50.12780">
    <property type="entry name" value="N-terminal domain of ligase-like"/>
    <property type="match status" value="1"/>
</dbReference>
<dbReference type="PANTHER" id="PTHR36932:SF1">
    <property type="entry name" value="CAPSULAR POLYSACCHARIDE BIOSYNTHESIS PROTEIN"/>
    <property type="match status" value="1"/>
</dbReference>
<sequence>MQRVYERLYSLLPPFAQSLLVTLYAVRIHLERYGPEFREQLEELEKTQWLSSNELAEYQNQKLQLLVEHAYENVPYYRRLMDQRKLDPADIKTSQDLRKLPVLTRDDVRKHKHELLSSAYRKKQLAHGHTSGTTGSPLEFFWDRKMCAFNNAAYWRQARWAGLRYGDKFAVALGRIVCPTTRKKPPFWRMNYLDNQLWISSFHLNEENLPCYIRKLREFKPMALECYPSTGYIIAKYLESRRETLPLKAVLTSSETLFPFQKETIEKSFDCRVYDYYGMAERVVFATECDRHEGRHLNLEYGICEILDSDGIPVVDGKEGYVVGTSLHNYAMPFIRYQTSDISAIRKKSCSCGRALPLIQDVTTKAEDIIVTPAGNLISPSVLTHPFKPLKTIKMSQIIQDRVDHILIKIVAEPRFSRREANALLVEFRKRVGSDMQVDLQEVSEIPRTAAGKFKWVISTAPINFKHEKQRVL</sequence>